<evidence type="ECO:0000313" key="2">
    <source>
        <dbReference type="Proteomes" id="UP000568022"/>
    </source>
</evidence>
<dbReference type="AlphaFoldDB" id="A0A7W8FB93"/>
<evidence type="ECO:0000313" key="1">
    <source>
        <dbReference type="EMBL" id="MBB5127186.1"/>
    </source>
</evidence>
<comment type="caution">
    <text evidence="1">The sequence shown here is derived from an EMBL/GenBank/DDBJ whole genome shotgun (WGS) entry which is preliminary data.</text>
</comment>
<reference evidence="1 2" key="1">
    <citation type="submission" date="2020-08" db="EMBL/GenBank/DDBJ databases">
        <title>Genomic Encyclopedia of Type Strains, Phase III (KMG-III): the genomes of soil and plant-associated and newly described type strains.</title>
        <authorList>
            <person name="Whitman W."/>
        </authorList>
    </citation>
    <scope>NUCLEOTIDE SEQUENCE [LARGE SCALE GENOMIC DNA]</scope>
    <source>
        <strain evidence="1 2">CECT 3226</strain>
    </source>
</reference>
<keyword evidence="2" id="KW-1185">Reference proteome</keyword>
<dbReference type="Proteomes" id="UP000568022">
    <property type="component" value="Unassembled WGS sequence"/>
</dbReference>
<gene>
    <name evidence="1" type="ORF">FHS32_003928</name>
</gene>
<name>A0A7W8FB93_9ACTN</name>
<organism evidence="1 2">
    <name type="scientific">Streptomyces griseoloalbus</name>
    <dbReference type="NCBI Taxonomy" id="67303"/>
    <lineage>
        <taxon>Bacteria</taxon>
        <taxon>Bacillati</taxon>
        <taxon>Actinomycetota</taxon>
        <taxon>Actinomycetes</taxon>
        <taxon>Kitasatosporales</taxon>
        <taxon>Streptomycetaceae</taxon>
        <taxon>Streptomyces</taxon>
    </lineage>
</organism>
<dbReference type="EMBL" id="JACHJE010000008">
    <property type="protein sequence ID" value="MBB5127186.1"/>
    <property type="molecule type" value="Genomic_DNA"/>
</dbReference>
<proteinExistence type="predicted"/>
<sequence length="179" mass="20672">MDESSFDQQGQQVGVQFNADRQTMEETVFGDKYSITVEHQTDSPRRRAASEMYVNMVRLSGTVKKVWNYAAREADPPGAAHELQQLRHDARMHADRLADQRLRFRAAVSSWEEESGVNFVYEEFLEAVNEVLRLSARWSVEILRTPRDVLTEEIWPEAEGAAVHMEAMVRMFLRNVVRA</sequence>
<protein>
    <submittedName>
        <fullName evidence="1">Uncharacterized protein</fullName>
    </submittedName>
</protein>
<accession>A0A7W8FB93</accession>